<name>A0A1G9MXL5_9SPHI</name>
<dbReference type="OrthoDB" id="798005at2"/>
<keyword evidence="3" id="KW-1185">Reference proteome</keyword>
<dbReference type="Proteomes" id="UP000199226">
    <property type="component" value="Unassembled WGS sequence"/>
</dbReference>
<protein>
    <recommendedName>
        <fullName evidence="4">LTXXQ motif family protein</fullName>
    </recommendedName>
</protein>
<reference evidence="3" key="1">
    <citation type="submission" date="2016-10" db="EMBL/GenBank/DDBJ databases">
        <authorList>
            <person name="Varghese N."/>
            <person name="Submissions S."/>
        </authorList>
    </citation>
    <scope>NUCLEOTIDE SEQUENCE [LARGE SCALE GENOMIC DNA]</scope>
    <source>
        <strain evidence="3">DSM 24536</strain>
    </source>
</reference>
<keyword evidence="1" id="KW-0732">Signal</keyword>
<dbReference type="RefSeq" id="WP_090698911.1">
    <property type="nucleotide sequence ID" value="NZ_FNHH01000002.1"/>
</dbReference>
<dbReference type="STRING" id="990371.SAMN05421813_102144"/>
<sequence length="119" mass="13787">MKRLFIIFGLFLSFTTIASAQGRMQMGTPEERATRQLSQLESLKLSQEQKVKLASVFLWSATKVDSIRTSLNGDFEAMRPKMMPVQVETNKMVNLILNEEQKKAYEAILEERRSRMRNN</sequence>
<gene>
    <name evidence="2" type="ORF">SAMN05421813_102144</name>
</gene>
<evidence type="ECO:0008006" key="4">
    <source>
        <dbReference type="Google" id="ProtNLM"/>
    </source>
</evidence>
<evidence type="ECO:0000313" key="2">
    <source>
        <dbReference type="EMBL" id="SDL78667.1"/>
    </source>
</evidence>
<dbReference type="AlphaFoldDB" id="A0A1G9MXL5"/>
<feature type="signal peptide" evidence="1">
    <location>
        <begin position="1"/>
        <end position="20"/>
    </location>
</feature>
<feature type="chain" id="PRO_5011684301" description="LTXXQ motif family protein" evidence="1">
    <location>
        <begin position="21"/>
        <end position="119"/>
    </location>
</feature>
<accession>A0A1G9MXL5</accession>
<proteinExistence type="predicted"/>
<dbReference type="EMBL" id="FNHH01000002">
    <property type="protein sequence ID" value="SDL78667.1"/>
    <property type="molecule type" value="Genomic_DNA"/>
</dbReference>
<evidence type="ECO:0000313" key="3">
    <source>
        <dbReference type="Proteomes" id="UP000199226"/>
    </source>
</evidence>
<organism evidence="2 3">
    <name type="scientific">Daejeonella rubra</name>
    <dbReference type="NCBI Taxonomy" id="990371"/>
    <lineage>
        <taxon>Bacteria</taxon>
        <taxon>Pseudomonadati</taxon>
        <taxon>Bacteroidota</taxon>
        <taxon>Sphingobacteriia</taxon>
        <taxon>Sphingobacteriales</taxon>
        <taxon>Sphingobacteriaceae</taxon>
        <taxon>Daejeonella</taxon>
    </lineage>
</organism>
<evidence type="ECO:0000256" key="1">
    <source>
        <dbReference type="SAM" id="SignalP"/>
    </source>
</evidence>